<dbReference type="InterPro" id="IPR050790">
    <property type="entry name" value="ExbB/TolQ_transport"/>
</dbReference>
<evidence type="ECO:0000256" key="4">
    <source>
        <dbReference type="ARBA" id="ARBA00022989"/>
    </source>
</evidence>
<evidence type="ECO:0000256" key="6">
    <source>
        <dbReference type="RuleBase" id="RU004057"/>
    </source>
</evidence>
<gene>
    <name evidence="9" type="ORF">IAA93_00970</name>
</gene>
<proteinExistence type="inferred from homology"/>
<dbReference type="InterPro" id="IPR002898">
    <property type="entry name" value="MotA_ExbB_proton_chnl"/>
</dbReference>
<sequence>MMERLFTFIQSAPVAGQAALPQLTPDTVEQSINLWDMAVKGGWIMIVLALLSVICIYIFVERLAVVRRAGKDDPRFMDRIRDYVLGGEQKSALTYCQASDTPAARMIECGLKRLGRPVSDIQTAIENVGNIEVARLERGLPVIATIAGAAPMIGFLGTVTGMVRSFYTMANAGTNVDITMLSGGIYEAMITTVGGLIVGIVALFAYNYLVGRVDRVVNGMEAKTVQFLDILNTPQHTEGNGTQA</sequence>
<evidence type="ECO:0000313" key="10">
    <source>
        <dbReference type="Proteomes" id="UP000787625"/>
    </source>
</evidence>
<keyword evidence="3 7" id="KW-0812">Transmembrane</keyword>
<keyword evidence="5 7" id="KW-0472">Membrane</keyword>
<evidence type="ECO:0000313" key="9">
    <source>
        <dbReference type="EMBL" id="HJD52289.1"/>
    </source>
</evidence>
<organism evidence="9 10">
    <name type="scientific">Candidatus Avibacteroides avistercoris</name>
    <dbReference type="NCBI Taxonomy" id="2840690"/>
    <lineage>
        <taxon>Bacteria</taxon>
        <taxon>Pseudomonadati</taxon>
        <taxon>Bacteroidota</taxon>
        <taxon>Bacteroidia</taxon>
        <taxon>Bacteroidales</taxon>
        <taxon>Bacteroidaceae</taxon>
        <taxon>Bacteroidaceae incertae sedis</taxon>
        <taxon>Candidatus Avibacteroides</taxon>
    </lineage>
</organism>
<feature type="transmembrane region" description="Helical" evidence="7">
    <location>
        <begin position="42"/>
        <end position="60"/>
    </location>
</feature>
<dbReference type="Pfam" id="PF01618">
    <property type="entry name" value="MotA_ExbB"/>
    <property type="match status" value="1"/>
</dbReference>
<accession>A0A9D2UH77</accession>
<feature type="transmembrane region" description="Helical" evidence="7">
    <location>
        <begin position="183"/>
        <end position="206"/>
    </location>
</feature>
<dbReference type="GO" id="GO:0005886">
    <property type="term" value="C:plasma membrane"/>
    <property type="evidence" value="ECO:0007669"/>
    <property type="project" value="UniProtKB-SubCell"/>
</dbReference>
<evidence type="ECO:0000256" key="3">
    <source>
        <dbReference type="ARBA" id="ARBA00022692"/>
    </source>
</evidence>
<reference evidence="9" key="1">
    <citation type="journal article" date="2021" name="PeerJ">
        <title>Extensive microbial diversity within the chicken gut microbiome revealed by metagenomics and culture.</title>
        <authorList>
            <person name="Gilroy R."/>
            <person name="Ravi A."/>
            <person name="Getino M."/>
            <person name="Pursley I."/>
            <person name="Horton D.L."/>
            <person name="Alikhan N.F."/>
            <person name="Baker D."/>
            <person name="Gharbi K."/>
            <person name="Hall N."/>
            <person name="Watson M."/>
            <person name="Adriaenssens E.M."/>
            <person name="Foster-Nyarko E."/>
            <person name="Jarju S."/>
            <person name="Secka A."/>
            <person name="Antonio M."/>
            <person name="Oren A."/>
            <person name="Chaudhuri R.R."/>
            <person name="La Ragione R."/>
            <person name="Hildebrand F."/>
            <person name="Pallen M.J."/>
        </authorList>
    </citation>
    <scope>NUCLEOTIDE SEQUENCE</scope>
    <source>
        <strain evidence="9">MalCec1-1739</strain>
    </source>
</reference>
<keyword evidence="4 7" id="KW-1133">Transmembrane helix</keyword>
<evidence type="ECO:0000256" key="1">
    <source>
        <dbReference type="ARBA" id="ARBA00004651"/>
    </source>
</evidence>
<protein>
    <submittedName>
        <fullName evidence="9">MotA/TolQ/ExbB proton channel family protein</fullName>
    </submittedName>
</protein>
<keyword evidence="2" id="KW-1003">Cell membrane</keyword>
<comment type="caution">
    <text evidence="9">The sequence shown here is derived from an EMBL/GenBank/DDBJ whole genome shotgun (WGS) entry which is preliminary data.</text>
</comment>
<reference evidence="9" key="2">
    <citation type="submission" date="2021-04" db="EMBL/GenBank/DDBJ databases">
        <authorList>
            <person name="Gilroy R."/>
        </authorList>
    </citation>
    <scope>NUCLEOTIDE SEQUENCE</scope>
    <source>
        <strain evidence="9">MalCec1-1739</strain>
    </source>
</reference>
<evidence type="ECO:0000259" key="8">
    <source>
        <dbReference type="Pfam" id="PF01618"/>
    </source>
</evidence>
<feature type="transmembrane region" description="Helical" evidence="7">
    <location>
        <begin position="140"/>
        <end position="163"/>
    </location>
</feature>
<dbReference type="Proteomes" id="UP000787625">
    <property type="component" value="Unassembled WGS sequence"/>
</dbReference>
<comment type="similarity">
    <text evidence="6">Belongs to the exbB/tolQ family.</text>
</comment>
<comment type="subcellular location">
    <subcellularLocation>
        <location evidence="1">Cell membrane</location>
        <topology evidence="1">Multi-pass membrane protein</topology>
    </subcellularLocation>
    <subcellularLocation>
        <location evidence="6">Membrane</location>
        <topology evidence="6">Multi-pass membrane protein</topology>
    </subcellularLocation>
</comment>
<feature type="domain" description="MotA/TolQ/ExbB proton channel" evidence="8">
    <location>
        <begin position="100"/>
        <end position="221"/>
    </location>
</feature>
<dbReference type="AlphaFoldDB" id="A0A9D2UH77"/>
<dbReference type="PANTHER" id="PTHR30625">
    <property type="entry name" value="PROTEIN TOLQ"/>
    <property type="match status" value="1"/>
</dbReference>
<evidence type="ECO:0000256" key="7">
    <source>
        <dbReference type="SAM" id="Phobius"/>
    </source>
</evidence>
<dbReference type="GO" id="GO:0017038">
    <property type="term" value="P:protein import"/>
    <property type="evidence" value="ECO:0007669"/>
    <property type="project" value="TreeGrafter"/>
</dbReference>
<keyword evidence="6" id="KW-0653">Protein transport</keyword>
<dbReference type="PANTHER" id="PTHR30625:SF17">
    <property type="entry name" value="TOLQ-RELATED"/>
    <property type="match status" value="1"/>
</dbReference>
<evidence type="ECO:0000256" key="5">
    <source>
        <dbReference type="ARBA" id="ARBA00023136"/>
    </source>
</evidence>
<dbReference type="EMBL" id="DWUP01000017">
    <property type="protein sequence ID" value="HJD52289.1"/>
    <property type="molecule type" value="Genomic_DNA"/>
</dbReference>
<name>A0A9D2UH77_9BACT</name>
<evidence type="ECO:0000256" key="2">
    <source>
        <dbReference type="ARBA" id="ARBA00022475"/>
    </source>
</evidence>
<keyword evidence="6" id="KW-0813">Transport</keyword>